<dbReference type="AlphaFoldDB" id="G0J720"/>
<name>G0J720_CYCMS</name>
<gene>
    <name evidence="1" type="ordered locus">Cycma_3183</name>
</gene>
<sequence length="60" mass="6974">MKKFKIILVSIFMAILFLSDLLISQANWEPLKKSSSSGFIKIEAHTIFYFNKISFPKLLH</sequence>
<proteinExistence type="predicted"/>
<protein>
    <submittedName>
        <fullName evidence="1">Uncharacterized protein</fullName>
    </submittedName>
</protein>
<dbReference type="STRING" id="880070.Cycma_3183"/>
<reference evidence="2" key="1">
    <citation type="submission" date="2011-07" db="EMBL/GenBank/DDBJ databases">
        <title>The complete genome of Cyclobacterium marinum DSM 745.</title>
        <authorList>
            <person name="Lucas S."/>
            <person name="Han J."/>
            <person name="Lapidus A."/>
            <person name="Bruce D."/>
            <person name="Goodwin L."/>
            <person name="Pitluck S."/>
            <person name="Peters L."/>
            <person name="Kyrpides N."/>
            <person name="Mavromatis K."/>
            <person name="Ivanova N."/>
            <person name="Ovchinnikova G."/>
            <person name="Chertkov O."/>
            <person name="Detter J.C."/>
            <person name="Tapia R."/>
            <person name="Han C."/>
            <person name="Land M."/>
            <person name="Hauser L."/>
            <person name="Markowitz V."/>
            <person name="Cheng J.-F."/>
            <person name="Hugenholtz P."/>
            <person name="Woyke T."/>
            <person name="Wu D."/>
            <person name="Tindall B."/>
            <person name="Schuetze A."/>
            <person name="Brambilla E."/>
            <person name="Klenk H.-P."/>
            <person name="Eisen J.A."/>
        </authorList>
    </citation>
    <scope>NUCLEOTIDE SEQUENCE [LARGE SCALE GENOMIC DNA]</scope>
    <source>
        <strain evidence="2">ATCC 25205 / DSM 745 / LMG 13164 / NCIMB 1802</strain>
    </source>
</reference>
<dbReference type="EMBL" id="CP002955">
    <property type="protein sequence ID" value="AEL26911.1"/>
    <property type="molecule type" value="Genomic_DNA"/>
</dbReference>
<accession>G0J720</accession>
<organism evidence="1 2">
    <name type="scientific">Cyclobacterium marinum (strain ATCC 25205 / DSM 745 / LMG 13164 / NCIMB 1802)</name>
    <name type="common">Flectobacillus marinus</name>
    <dbReference type="NCBI Taxonomy" id="880070"/>
    <lineage>
        <taxon>Bacteria</taxon>
        <taxon>Pseudomonadati</taxon>
        <taxon>Bacteroidota</taxon>
        <taxon>Cytophagia</taxon>
        <taxon>Cytophagales</taxon>
        <taxon>Cyclobacteriaceae</taxon>
        <taxon>Cyclobacterium</taxon>
    </lineage>
</organism>
<evidence type="ECO:0000313" key="1">
    <source>
        <dbReference type="EMBL" id="AEL26911.1"/>
    </source>
</evidence>
<dbReference type="Proteomes" id="UP000001635">
    <property type="component" value="Chromosome"/>
</dbReference>
<keyword evidence="2" id="KW-1185">Reference proteome</keyword>
<dbReference type="HOGENOM" id="CLU_2933689_0_0_10"/>
<evidence type="ECO:0000313" key="2">
    <source>
        <dbReference type="Proteomes" id="UP000001635"/>
    </source>
</evidence>
<dbReference type="KEGG" id="cmr:Cycma_3183"/>